<dbReference type="Proteomes" id="UP000184108">
    <property type="component" value="Unassembled WGS sequence"/>
</dbReference>
<sequence>MTEKSQTKSGVILKTKLFLSLTKLLFGKNQLFKREKLQKYEFFMHQKQ</sequence>
<evidence type="ECO:0000313" key="2">
    <source>
        <dbReference type="Proteomes" id="UP000184108"/>
    </source>
</evidence>
<dbReference type="EMBL" id="FQVE01000003">
    <property type="protein sequence ID" value="SHF67718.1"/>
    <property type="molecule type" value="Genomic_DNA"/>
</dbReference>
<dbReference type="AlphaFoldDB" id="A0A1M5DL25"/>
<name>A0A1M5DL25_9FLAO</name>
<gene>
    <name evidence="1" type="ORF">SAMN02787073_2640</name>
</gene>
<proteinExistence type="predicted"/>
<protein>
    <submittedName>
        <fullName evidence="1">Uncharacterized protein</fullName>
    </submittedName>
</protein>
<reference evidence="2" key="1">
    <citation type="submission" date="2016-11" db="EMBL/GenBank/DDBJ databases">
        <authorList>
            <person name="Varghese N."/>
            <person name="Submissions S."/>
        </authorList>
    </citation>
    <scope>NUCLEOTIDE SEQUENCE [LARGE SCALE GENOMIC DNA]</scope>
    <source>
        <strain evidence="2">YR203</strain>
    </source>
</reference>
<accession>A0A1M5DL25</accession>
<evidence type="ECO:0000313" key="1">
    <source>
        <dbReference type="EMBL" id="SHF67718.1"/>
    </source>
</evidence>
<organism evidence="1 2">
    <name type="scientific">Chryseobacterium vrystaatense</name>
    <dbReference type="NCBI Taxonomy" id="307480"/>
    <lineage>
        <taxon>Bacteria</taxon>
        <taxon>Pseudomonadati</taxon>
        <taxon>Bacteroidota</taxon>
        <taxon>Flavobacteriia</taxon>
        <taxon>Flavobacteriales</taxon>
        <taxon>Weeksellaceae</taxon>
        <taxon>Chryseobacterium group</taxon>
        <taxon>Chryseobacterium</taxon>
    </lineage>
</organism>